<reference evidence="1" key="1">
    <citation type="journal article" date="2021" name="Proc. Natl. Acad. Sci. U.S.A.">
        <title>A Catalog of Tens of Thousands of Viruses from Human Metagenomes Reveals Hidden Associations with Chronic Diseases.</title>
        <authorList>
            <person name="Tisza M.J."/>
            <person name="Buck C.B."/>
        </authorList>
    </citation>
    <scope>NUCLEOTIDE SEQUENCE</scope>
    <source>
        <strain evidence="1">CtCIv11</strain>
    </source>
</reference>
<organism evidence="1">
    <name type="scientific">Siphoviridae sp. ctCIv11</name>
    <dbReference type="NCBI Taxonomy" id="2827806"/>
    <lineage>
        <taxon>Viruses</taxon>
        <taxon>Duplodnaviria</taxon>
        <taxon>Heunggongvirae</taxon>
        <taxon>Uroviricota</taxon>
        <taxon>Caudoviricetes</taxon>
    </lineage>
</organism>
<dbReference type="EMBL" id="BK032513">
    <property type="protein sequence ID" value="DAF44992.1"/>
    <property type="molecule type" value="Genomic_DNA"/>
</dbReference>
<name>A0A8S5S252_9CAUD</name>
<dbReference type="SUPFAM" id="SSF54171">
    <property type="entry name" value="DNA-binding domain"/>
    <property type="match status" value="1"/>
</dbReference>
<dbReference type="InterPro" id="IPR016177">
    <property type="entry name" value="DNA-bd_dom_sf"/>
</dbReference>
<protein>
    <submittedName>
        <fullName evidence="1">AP2 domain protein</fullName>
    </submittedName>
</protein>
<sequence>MFKISESQAKERLGQVVINKQGERMKIIKYNNSRDIDIQFLDTNNIVYHQCYSNFKKGTTVDYFLPTEFKHGIIGNEEIKKNGQITKEFSYWAGMLKRCYNDVDLSRYPRYKRCKVEEEWFYLSNFSKWFNQNYYECGNEKMCLDKDILYKNNTIYSKDTCIFIPERINILFTKNNAKRGNYPIGVYFNKRLGKFIAQVSKLNENKKNTKKPIHIGVFNTPEEAFHAYKTEKEKYIKEIANYYKEKYDNFPIVAYNALCDYKVEITD</sequence>
<proteinExistence type="predicted"/>
<accession>A0A8S5S252</accession>
<dbReference type="GO" id="GO:0003677">
    <property type="term" value="F:DNA binding"/>
    <property type="evidence" value="ECO:0007669"/>
    <property type="project" value="InterPro"/>
</dbReference>
<evidence type="ECO:0000313" key="1">
    <source>
        <dbReference type="EMBL" id="DAF44992.1"/>
    </source>
</evidence>